<dbReference type="GO" id="GO:0072686">
    <property type="term" value="C:mitotic spindle"/>
    <property type="evidence" value="ECO:0007669"/>
    <property type="project" value="TreeGrafter"/>
</dbReference>
<feature type="compositionally biased region" description="Acidic residues" evidence="1">
    <location>
        <begin position="138"/>
        <end position="159"/>
    </location>
</feature>
<feature type="domain" description="Monopolin complex subunit Csm1/Pcs1 C-terminal" evidence="2">
    <location>
        <begin position="494"/>
        <end position="581"/>
    </location>
</feature>
<gene>
    <name evidence="3" type="ORF">BDY21DRAFT_373520</name>
</gene>
<dbReference type="GO" id="GO:0051315">
    <property type="term" value="P:attachment of mitotic spindle microtubules to kinetochore"/>
    <property type="evidence" value="ECO:0007669"/>
    <property type="project" value="TreeGrafter"/>
</dbReference>
<feature type="region of interest" description="Disordered" evidence="1">
    <location>
        <begin position="434"/>
        <end position="471"/>
    </location>
</feature>
<feature type="compositionally biased region" description="Polar residues" evidence="1">
    <location>
        <begin position="440"/>
        <end position="449"/>
    </location>
</feature>
<dbReference type="GO" id="GO:0045144">
    <property type="term" value="P:meiotic sister chromatid segregation"/>
    <property type="evidence" value="ECO:0007669"/>
    <property type="project" value="TreeGrafter"/>
</dbReference>
<feature type="region of interest" description="Disordered" evidence="1">
    <location>
        <begin position="1"/>
        <end position="312"/>
    </location>
</feature>
<dbReference type="FunFam" id="3.90.1150.80:FF:000001">
    <property type="entry name" value="Chromosome segregation protein (Pcs1)"/>
    <property type="match status" value="1"/>
</dbReference>
<dbReference type="CDD" id="cd23787">
    <property type="entry name" value="RWD_CSM1"/>
    <property type="match status" value="1"/>
</dbReference>
<feature type="compositionally biased region" description="Polar residues" evidence="1">
    <location>
        <begin position="73"/>
        <end position="84"/>
    </location>
</feature>
<protein>
    <submittedName>
        <fullName evidence="3">Chromosome segregation protein Csm1/Pcs1-domain-containing protein</fullName>
    </submittedName>
</protein>
<dbReference type="InterPro" id="IPR040349">
    <property type="entry name" value="Csm1/Pcs1"/>
</dbReference>
<feature type="compositionally biased region" description="Low complexity" evidence="1">
    <location>
        <begin position="106"/>
        <end position="127"/>
    </location>
</feature>
<evidence type="ECO:0000313" key="3">
    <source>
        <dbReference type="EMBL" id="KAF2455005.1"/>
    </source>
</evidence>
<keyword evidence="4" id="KW-1185">Reference proteome</keyword>
<dbReference type="InterPro" id="IPR038608">
    <property type="entry name" value="Csm1/Pcs1_C_sf"/>
</dbReference>
<dbReference type="OrthoDB" id="2431049at2759"/>
<dbReference type="PANTHER" id="PTHR28006">
    <property type="entry name" value="MONOPOLIN COMPLEX SUBUNIT CSM1"/>
    <property type="match status" value="1"/>
</dbReference>
<accession>A0A6A6NTB7</accession>
<name>A0A6A6NTB7_9PEZI</name>
<dbReference type="AlphaFoldDB" id="A0A6A6NTB7"/>
<feature type="compositionally biased region" description="Low complexity" evidence="1">
    <location>
        <begin position="169"/>
        <end position="179"/>
    </location>
</feature>
<proteinExistence type="predicted"/>
<feature type="compositionally biased region" description="Low complexity" evidence="1">
    <location>
        <begin position="271"/>
        <end position="284"/>
    </location>
</feature>
<evidence type="ECO:0000259" key="2">
    <source>
        <dbReference type="Pfam" id="PF12539"/>
    </source>
</evidence>
<sequence length="604" mass="64139">MPPRGRGGTATLSHMLDPVSDDDFTREDASMMGLQDSGDSAVENHAPSNKRGATAGKKASTATNSTKKGVAMRTNTSSARVTKATTAGRRVSGGSTGGRARGGKGAKTTAGSGGKAAAATAKSGRTALAERRVNNEASETEEVDEFAEGDDLAIEPEPEPEPKKRGRGRPPVAGKAKTAAAKKRQQQAHHEEDDESIAVEMPRGAAATAKGRGATAARTSKAKSVPTARAKQHAEADDGTAMDIDEHVEQSIETTGDDTVVPFNNHQNKYQRQGSRARSSSRQPQPQPQPYQRVNGMHRRGGSVSDAERTGDIGLRRKLGDMTKKFEALDLKYRNLREASMRDAESSFDRLKHATDERARAQDDIIASLKRELAHQKSLQSAASQQASHIADLEATNARLAADAKGLTDQLRSAHADNKTLSAKLAAARNAAASVESTAGNSTHSRSQTSSAPPSSAIKDRAGAGAGGGANGGTVRTIMVGSAEAAREAEVRALKEELYSDLTGLIVRGVKRGEDGTDTYDCIQTGRNGTLHFHLALANPGPDASYDDAEFEYVPLLDASRDRDLLDVLPDYLTEEICFPRSSAARFYAKVVECMTKRIVVEDE</sequence>
<dbReference type="EMBL" id="MU001688">
    <property type="protein sequence ID" value="KAF2455005.1"/>
    <property type="molecule type" value="Genomic_DNA"/>
</dbReference>
<dbReference type="Gene3D" id="3.90.1150.80">
    <property type="match status" value="1"/>
</dbReference>
<dbReference type="InterPro" id="IPR020981">
    <property type="entry name" value="Csm1/Pcs1_C"/>
</dbReference>
<dbReference type="Pfam" id="PF12539">
    <property type="entry name" value="Csm1"/>
    <property type="match status" value="1"/>
</dbReference>
<dbReference type="Proteomes" id="UP000799766">
    <property type="component" value="Unassembled WGS sequence"/>
</dbReference>
<dbReference type="GO" id="GO:1990644">
    <property type="term" value="F:microtubule site clamp"/>
    <property type="evidence" value="ECO:0007669"/>
    <property type="project" value="TreeGrafter"/>
</dbReference>
<feature type="compositionally biased region" description="Low complexity" evidence="1">
    <location>
        <begin position="52"/>
        <end position="69"/>
    </location>
</feature>
<dbReference type="GO" id="GO:0033551">
    <property type="term" value="C:monopolin complex"/>
    <property type="evidence" value="ECO:0007669"/>
    <property type="project" value="InterPro"/>
</dbReference>
<dbReference type="GO" id="GO:0005730">
    <property type="term" value="C:nucleolus"/>
    <property type="evidence" value="ECO:0007669"/>
    <property type="project" value="TreeGrafter"/>
</dbReference>
<organism evidence="3 4">
    <name type="scientific">Lineolata rhizophorae</name>
    <dbReference type="NCBI Taxonomy" id="578093"/>
    <lineage>
        <taxon>Eukaryota</taxon>
        <taxon>Fungi</taxon>
        <taxon>Dikarya</taxon>
        <taxon>Ascomycota</taxon>
        <taxon>Pezizomycotina</taxon>
        <taxon>Dothideomycetes</taxon>
        <taxon>Dothideomycetes incertae sedis</taxon>
        <taxon>Lineolatales</taxon>
        <taxon>Lineolataceae</taxon>
        <taxon>Lineolata</taxon>
    </lineage>
</organism>
<evidence type="ECO:0000313" key="4">
    <source>
        <dbReference type="Proteomes" id="UP000799766"/>
    </source>
</evidence>
<evidence type="ECO:0000256" key="1">
    <source>
        <dbReference type="SAM" id="MobiDB-lite"/>
    </source>
</evidence>
<feature type="compositionally biased region" description="Gly residues" evidence="1">
    <location>
        <begin position="94"/>
        <end position="105"/>
    </location>
</feature>
<feature type="compositionally biased region" description="Low complexity" evidence="1">
    <location>
        <begin position="203"/>
        <end position="219"/>
    </location>
</feature>
<dbReference type="PANTHER" id="PTHR28006:SF1">
    <property type="entry name" value="MONOPOLIN COMPLEX SUBUNIT CSM1"/>
    <property type="match status" value="1"/>
</dbReference>
<reference evidence="3" key="1">
    <citation type="journal article" date="2020" name="Stud. Mycol.">
        <title>101 Dothideomycetes genomes: a test case for predicting lifestyles and emergence of pathogens.</title>
        <authorList>
            <person name="Haridas S."/>
            <person name="Albert R."/>
            <person name="Binder M."/>
            <person name="Bloem J."/>
            <person name="Labutti K."/>
            <person name="Salamov A."/>
            <person name="Andreopoulos B."/>
            <person name="Baker S."/>
            <person name="Barry K."/>
            <person name="Bills G."/>
            <person name="Bluhm B."/>
            <person name="Cannon C."/>
            <person name="Castanera R."/>
            <person name="Culley D."/>
            <person name="Daum C."/>
            <person name="Ezra D."/>
            <person name="Gonzalez J."/>
            <person name="Henrissat B."/>
            <person name="Kuo A."/>
            <person name="Liang C."/>
            <person name="Lipzen A."/>
            <person name="Lutzoni F."/>
            <person name="Magnuson J."/>
            <person name="Mondo S."/>
            <person name="Nolan M."/>
            <person name="Ohm R."/>
            <person name="Pangilinan J."/>
            <person name="Park H.-J."/>
            <person name="Ramirez L."/>
            <person name="Alfaro M."/>
            <person name="Sun H."/>
            <person name="Tritt A."/>
            <person name="Yoshinaga Y."/>
            <person name="Zwiers L.-H."/>
            <person name="Turgeon B."/>
            <person name="Goodwin S."/>
            <person name="Spatafora J."/>
            <person name="Crous P."/>
            <person name="Grigoriev I."/>
        </authorList>
    </citation>
    <scope>NUCLEOTIDE SEQUENCE</scope>
    <source>
        <strain evidence="3">ATCC 16933</strain>
    </source>
</reference>
<dbReference type="GO" id="GO:0034506">
    <property type="term" value="C:chromosome, centromeric core domain"/>
    <property type="evidence" value="ECO:0007669"/>
    <property type="project" value="TreeGrafter"/>
</dbReference>